<accession>A0AAE1U5Y1</accession>
<dbReference type="Proteomes" id="UP001292094">
    <property type="component" value="Unassembled WGS sequence"/>
</dbReference>
<keyword evidence="3" id="KW-1185">Reference proteome</keyword>
<protein>
    <submittedName>
        <fullName evidence="2">Uncharacterized protein</fullName>
    </submittedName>
</protein>
<evidence type="ECO:0000313" key="3">
    <source>
        <dbReference type="Proteomes" id="UP001292094"/>
    </source>
</evidence>
<proteinExistence type="predicted"/>
<comment type="caution">
    <text evidence="2">The sequence shown here is derived from an EMBL/GenBank/DDBJ whole genome shotgun (WGS) entry which is preliminary data.</text>
</comment>
<dbReference type="EMBL" id="JAWZYT010002018">
    <property type="protein sequence ID" value="KAK4307249.1"/>
    <property type="molecule type" value="Genomic_DNA"/>
</dbReference>
<name>A0AAE1U5Y1_9EUCA</name>
<gene>
    <name evidence="2" type="ORF">Pmani_020962</name>
</gene>
<feature type="compositionally biased region" description="Polar residues" evidence="1">
    <location>
        <begin position="69"/>
        <end position="83"/>
    </location>
</feature>
<reference evidence="2" key="1">
    <citation type="submission" date="2023-11" db="EMBL/GenBank/DDBJ databases">
        <title>Genome assemblies of two species of porcelain crab, Petrolisthes cinctipes and Petrolisthes manimaculis (Anomura: Porcellanidae).</title>
        <authorList>
            <person name="Angst P."/>
        </authorList>
    </citation>
    <scope>NUCLEOTIDE SEQUENCE</scope>
    <source>
        <strain evidence="2">PB745_02</strain>
        <tissue evidence="2">Gill</tissue>
    </source>
</reference>
<feature type="region of interest" description="Disordered" evidence="1">
    <location>
        <begin position="69"/>
        <end position="91"/>
    </location>
</feature>
<evidence type="ECO:0000313" key="2">
    <source>
        <dbReference type="EMBL" id="KAK4307249.1"/>
    </source>
</evidence>
<evidence type="ECO:0000256" key="1">
    <source>
        <dbReference type="SAM" id="MobiDB-lite"/>
    </source>
</evidence>
<dbReference type="AlphaFoldDB" id="A0AAE1U5Y1"/>
<organism evidence="2 3">
    <name type="scientific">Petrolisthes manimaculis</name>
    <dbReference type="NCBI Taxonomy" id="1843537"/>
    <lineage>
        <taxon>Eukaryota</taxon>
        <taxon>Metazoa</taxon>
        <taxon>Ecdysozoa</taxon>
        <taxon>Arthropoda</taxon>
        <taxon>Crustacea</taxon>
        <taxon>Multicrustacea</taxon>
        <taxon>Malacostraca</taxon>
        <taxon>Eumalacostraca</taxon>
        <taxon>Eucarida</taxon>
        <taxon>Decapoda</taxon>
        <taxon>Pleocyemata</taxon>
        <taxon>Anomura</taxon>
        <taxon>Galatheoidea</taxon>
        <taxon>Porcellanidae</taxon>
        <taxon>Petrolisthes</taxon>
    </lineage>
</organism>
<sequence>MVFREDLRLPGQMTSPDVDTDTLYTHQYVITSDPPIHHLAYTLHHTSSYKRTHIGHRSSKFTLAHTQCNPRRTLQSHSKSPASLKSRPGSG</sequence>